<reference evidence="2" key="1">
    <citation type="submission" date="2022-11" db="UniProtKB">
        <authorList>
            <consortium name="WormBaseParasite"/>
        </authorList>
    </citation>
    <scope>IDENTIFICATION</scope>
</reference>
<dbReference type="WBParaSite" id="nRc.2.0.1.t37800-RA">
    <property type="protein sequence ID" value="nRc.2.0.1.t37800-RA"/>
    <property type="gene ID" value="nRc.2.0.1.g37800"/>
</dbReference>
<keyword evidence="1" id="KW-1185">Reference proteome</keyword>
<proteinExistence type="predicted"/>
<evidence type="ECO:0000313" key="2">
    <source>
        <dbReference type="WBParaSite" id="nRc.2.0.1.t37800-RA"/>
    </source>
</evidence>
<organism evidence="1 2">
    <name type="scientific">Romanomermis culicivorax</name>
    <name type="common">Nematode worm</name>
    <dbReference type="NCBI Taxonomy" id="13658"/>
    <lineage>
        <taxon>Eukaryota</taxon>
        <taxon>Metazoa</taxon>
        <taxon>Ecdysozoa</taxon>
        <taxon>Nematoda</taxon>
        <taxon>Enoplea</taxon>
        <taxon>Dorylaimia</taxon>
        <taxon>Mermithida</taxon>
        <taxon>Mermithoidea</taxon>
        <taxon>Mermithidae</taxon>
        <taxon>Romanomermis</taxon>
    </lineage>
</organism>
<dbReference type="AlphaFoldDB" id="A0A915KHD6"/>
<sequence length="85" mass="9708">MRQIEACGIESHPVASWRRHAPMTFDWFRHNDVFLPEHLYKAFVWAISPELKRIRCPISGRSLVNLSGLGNIVSKYMALANVSLA</sequence>
<name>A0A915KHD6_ROMCU</name>
<dbReference type="Proteomes" id="UP000887565">
    <property type="component" value="Unplaced"/>
</dbReference>
<accession>A0A915KHD6</accession>
<evidence type="ECO:0000313" key="1">
    <source>
        <dbReference type="Proteomes" id="UP000887565"/>
    </source>
</evidence>
<protein>
    <submittedName>
        <fullName evidence="2">Transposase</fullName>
    </submittedName>
</protein>